<keyword evidence="2" id="KW-1185">Reference proteome</keyword>
<organism evidence="1 2">
    <name type="scientific">Frondihabitans sucicola</name>
    <dbReference type="NCBI Taxonomy" id="1268041"/>
    <lineage>
        <taxon>Bacteria</taxon>
        <taxon>Bacillati</taxon>
        <taxon>Actinomycetota</taxon>
        <taxon>Actinomycetes</taxon>
        <taxon>Micrococcales</taxon>
        <taxon>Microbacteriaceae</taxon>
        <taxon>Frondihabitans</taxon>
    </lineage>
</organism>
<sequence length="314" mass="32813">MRTAILVPLVRVTAITLVTGGLFFAGTANAQASVDREIAASASIKPINAGIEALAPAIADARSDVELAQAALTSSKSKVTSETHRRHLGELVTSTQTAIHSAEAAIQDSTPLLRGSHSPEAIERSTKALTGAGADLVAIHGSTTDTIKLVSIDVTAWHVEQRRAAEEAQRADAAKASAAAALKAERTRPAVSSTAPASSGATPVQAAAPVVDKRSICQGVMARFGFSNVVYDSGASQGHYGATDLDNQVIYIQLSIIPVERVSSVCIHEYMHIIQARQYGGYAATVAHFGSVLGMERNADQMARANGATWTNYL</sequence>
<proteinExistence type="predicted"/>
<evidence type="ECO:0000313" key="2">
    <source>
        <dbReference type="Proteomes" id="UP001321486"/>
    </source>
</evidence>
<name>A0ABN6Y5A4_9MICO</name>
<gene>
    <name evidence="1" type="ORF">GCM10025867_47510</name>
</gene>
<dbReference type="Proteomes" id="UP001321486">
    <property type="component" value="Plasmid pNBRC108728a"/>
</dbReference>
<keyword evidence="1" id="KW-0614">Plasmid</keyword>
<reference evidence="2" key="1">
    <citation type="journal article" date="2019" name="Int. J. Syst. Evol. Microbiol.">
        <title>The Global Catalogue of Microorganisms (GCM) 10K type strain sequencing project: providing services to taxonomists for standard genome sequencing and annotation.</title>
        <authorList>
            <consortium name="The Broad Institute Genomics Platform"/>
            <consortium name="The Broad Institute Genome Sequencing Center for Infectious Disease"/>
            <person name="Wu L."/>
            <person name="Ma J."/>
        </authorList>
    </citation>
    <scope>NUCLEOTIDE SEQUENCE [LARGE SCALE GENOMIC DNA]</scope>
    <source>
        <strain evidence="2">NBRC 108728</strain>
    </source>
</reference>
<evidence type="ECO:0000313" key="1">
    <source>
        <dbReference type="EMBL" id="BDZ52510.1"/>
    </source>
</evidence>
<dbReference type="EMBL" id="AP027733">
    <property type="protein sequence ID" value="BDZ52510.1"/>
    <property type="molecule type" value="Genomic_DNA"/>
</dbReference>
<geneLocation type="plasmid" evidence="1 2">
    <name>pNBRC108728a</name>
</geneLocation>
<protein>
    <submittedName>
        <fullName evidence="1">Uncharacterized protein</fullName>
    </submittedName>
</protein>
<accession>A0ABN6Y5A4</accession>
<dbReference type="RefSeq" id="WP_286347358.1">
    <property type="nucleotide sequence ID" value="NZ_AP027733.1"/>
</dbReference>